<proteinExistence type="inferred from homology"/>
<dbReference type="InterPro" id="IPR003563">
    <property type="entry name" value="8ODP"/>
</dbReference>
<evidence type="ECO:0000256" key="6">
    <source>
        <dbReference type="ARBA" id="ARBA00022842"/>
    </source>
</evidence>
<evidence type="ECO:0000256" key="15">
    <source>
        <dbReference type="ARBA" id="ARBA00030682"/>
    </source>
</evidence>
<gene>
    <name evidence="24" type="ORF">ELQ93_06055</name>
</gene>
<comment type="catalytic activity">
    <reaction evidence="10">
        <text>2-oxo-ATP + H2O = 2-oxo-AMP + diphosphate + H(+)</text>
        <dbReference type="Rhea" id="RHEA:67392"/>
        <dbReference type="ChEBI" id="CHEBI:15377"/>
        <dbReference type="ChEBI" id="CHEBI:15378"/>
        <dbReference type="ChEBI" id="CHEBI:33019"/>
        <dbReference type="ChEBI" id="CHEBI:71395"/>
        <dbReference type="ChEBI" id="CHEBI:172878"/>
    </reaction>
    <physiologicalReaction direction="left-to-right" evidence="10">
        <dbReference type="Rhea" id="RHEA:67393"/>
    </physiologicalReaction>
</comment>
<evidence type="ECO:0000256" key="5">
    <source>
        <dbReference type="ARBA" id="ARBA00022801"/>
    </source>
</evidence>
<comment type="catalytic activity">
    <reaction evidence="9">
        <text>8-oxo-dGTP + H2O = 8-oxo-dGMP + diphosphate + H(+)</text>
        <dbReference type="Rhea" id="RHEA:31575"/>
        <dbReference type="ChEBI" id="CHEBI:15377"/>
        <dbReference type="ChEBI" id="CHEBI:15378"/>
        <dbReference type="ChEBI" id="CHEBI:33019"/>
        <dbReference type="ChEBI" id="CHEBI:63224"/>
        <dbReference type="ChEBI" id="CHEBI:77896"/>
    </reaction>
    <physiologicalReaction direction="left-to-right" evidence="9">
        <dbReference type="Rhea" id="RHEA:31576"/>
    </physiologicalReaction>
</comment>
<dbReference type="PANTHER" id="PTHR43758">
    <property type="entry name" value="7,8-DIHYDRO-8-OXOGUANINE TRIPHOSPHATASE"/>
    <property type="match status" value="1"/>
</dbReference>
<evidence type="ECO:0000256" key="22">
    <source>
        <dbReference type="SAM" id="MobiDB-lite"/>
    </source>
</evidence>
<evidence type="ECO:0000256" key="18">
    <source>
        <dbReference type="ARBA" id="ARBA00048002"/>
    </source>
</evidence>
<keyword evidence="5" id="KW-0378">Hydrolase</keyword>
<sequence>MRTTSTRSRRSGEPTAASSAVTRRRTRRCERAVVTGERHPDVAVCYLIRRGPSGDEVLVGRKLTGLGAGRAVGPGGKLAQGESPSEAVVREVREETGIELDVSSLEARGVLRYSFPTKPEWSQRSFVFVCRSFTGEGAASDELLPEWWPVAAPPFDRMWDDARFWLPDVLAGGTVHASFEFGPDLSTVVASDHEAFPAGRPT</sequence>
<comment type="catalytic activity">
    <reaction evidence="7">
        <text>8-oxo-dATP + H2O = 8-oxo-dAMP + diphosphate + H(+)</text>
        <dbReference type="Rhea" id="RHEA:65396"/>
        <dbReference type="ChEBI" id="CHEBI:15377"/>
        <dbReference type="ChEBI" id="CHEBI:15378"/>
        <dbReference type="ChEBI" id="CHEBI:33019"/>
        <dbReference type="ChEBI" id="CHEBI:71361"/>
        <dbReference type="ChEBI" id="CHEBI:172871"/>
    </reaction>
    <physiologicalReaction direction="left-to-right" evidence="7">
        <dbReference type="Rhea" id="RHEA:65397"/>
    </physiologicalReaction>
</comment>
<evidence type="ECO:0000256" key="16">
    <source>
        <dbReference type="ARBA" id="ARBA00031927"/>
    </source>
</evidence>
<dbReference type="Proteomes" id="UP000268291">
    <property type="component" value="Unassembled WGS sequence"/>
</dbReference>
<evidence type="ECO:0000313" key="25">
    <source>
        <dbReference type="Proteomes" id="UP000268291"/>
    </source>
</evidence>
<dbReference type="EC" id="3.6.1.56" evidence="11"/>
<dbReference type="CDD" id="cd03427">
    <property type="entry name" value="NUDIX_MTH1_Nudt1"/>
    <property type="match status" value="1"/>
</dbReference>
<keyword evidence="4" id="KW-0479">Metal-binding</keyword>
<dbReference type="PRINTS" id="PR01403">
    <property type="entry name" value="8OXTPHPHTASE"/>
</dbReference>
<comment type="catalytic activity">
    <reaction evidence="20">
        <text>N(6)-methyl-dATP + H2O = N(6)-methyl-dAMP + diphosphate + H(+)</text>
        <dbReference type="Rhea" id="RHEA:67604"/>
        <dbReference type="ChEBI" id="CHEBI:15377"/>
        <dbReference type="ChEBI" id="CHEBI:15378"/>
        <dbReference type="ChEBI" id="CHEBI:33019"/>
        <dbReference type="ChEBI" id="CHEBI:169976"/>
        <dbReference type="ChEBI" id="CHEBI:172872"/>
    </reaction>
    <physiologicalReaction direction="left-to-right" evidence="20">
        <dbReference type="Rhea" id="RHEA:67605"/>
    </physiologicalReaction>
</comment>
<reference evidence="24 25" key="1">
    <citation type="submission" date="2018-12" db="EMBL/GenBank/DDBJ databases">
        <authorList>
            <person name="hu s."/>
            <person name="Xu Y."/>
            <person name="Xu B."/>
            <person name="Li F."/>
        </authorList>
    </citation>
    <scope>NUCLEOTIDE SEQUENCE [LARGE SCALE GENOMIC DNA]</scope>
    <source>
        <strain evidence="24 25">KSW2-17</strain>
    </source>
</reference>
<comment type="catalytic activity">
    <reaction evidence="19">
        <text>O(6)-methyl-dGTP + H2O = O(6)-methyl-dGMP + diphosphate + H(+)</text>
        <dbReference type="Rhea" id="RHEA:67600"/>
        <dbReference type="ChEBI" id="CHEBI:15377"/>
        <dbReference type="ChEBI" id="CHEBI:15378"/>
        <dbReference type="ChEBI" id="CHEBI:33019"/>
        <dbReference type="ChEBI" id="CHEBI:169974"/>
        <dbReference type="ChEBI" id="CHEBI:169975"/>
    </reaction>
    <physiologicalReaction direction="left-to-right" evidence="19">
        <dbReference type="Rhea" id="RHEA:67601"/>
    </physiologicalReaction>
</comment>
<dbReference type="PROSITE" id="PS00893">
    <property type="entry name" value="NUDIX_BOX"/>
    <property type="match status" value="1"/>
</dbReference>
<name>A0ABY0C9R2_9MICO</name>
<comment type="catalytic activity">
    <reaction evidence="8">
        <text>2-oxo-dATP + H2O = 2-oxo-dAMP + diphosphate + H(+)</text>
        <dbReference type="Rhea" id="RHEA:31583"/>
        <dbReference type="ChEBI" id="CHEBI:15377"/>
        <dbReference type="ChEBI" id="CHEBI:15378"/>
        <dbReference type="ChEBI" id="CHEBI:33019"/>
        <dbReference type="ChEBI" id="CHEBI:63212"/>
        <dbReference type="ChEBI" id="CHEBI:77897"/>
        <dbReference type="EC" id="3.6.1.56"/>
    </reaction>
    <physiologicalReaction direction="left-to-right" evidence="8">
        <dbReference type="Rhea" id="RHEA:31584"/>
    </physiologicalReaction>
</comment>
<protein>
    <recommendedName>
        <fullName evidence="12">Oxidized purine nucleoside triphosphate hydrolase</fullName>
        <ecNumber evidence="11">3.6.1.56</ecNumber>
    </recommendedName>
    <alternativeName>
        <fullName evidence="16">2-hydroxy-dATP diphosphatase</fullName>
    </alternativeName>
    <alternativeName>
        <fullName evidence="15">7,8-dihydro-8-oxoguanine triphosphatase</fullName>
    </alternativeName>
    <alternativeName>
        <fullName evidence="14">8-oxo-dGTPase</fullName>
    </alternativeName>
    <alternativeName>
        <fullName evidence="17">Methylated purine nucleoside triphosphate hydrolase</fullName>
    </alternativeName>
    <alternativeName>
        <fullName evidence="13">Nucleoside diphosphate-linked moiety X motif 1</fullName>
    </alternativeName>
</protein>
<evidence type="ECO:0000256" key="11">
    <source>
        <dbReference type="ARBA" id="ARBA00026103"/>
    </source>
</evidence>
<evidence type="ECO:0000256" key="1">
    <source>
        <dbReference type="ARBA" id="ARBA00001946"/>
    </source>
</evidence>
<evidence type="ECO:0000256" key="14">
    <source>
        <dbReference type="ARBA" id="ARBA00030634"/>
    </source>
</evidence>
<evidence type="ECO:0000256" key="4">
    <source>
        <dbReference type="ARBA" id="ARBA00022723"/>
    </source>
</evidence>
<organism evidence="24 25">
    <name type="scientific">Labedella gwakjiensis</name>
    <dbReference type="NCBI Taxonomy" id="390269"/>
    <lineage>
        <taxon>Bacteria</taxon>
        <taxon>Bacillati</taxon>
        <taxon>Actinomycetota</taxon>
        <taxon>Actinomycetes</taxon>
        <taxon>Micrococcales</taxon>
        <taxon>Microbacteriaceae</taxon>
        <taxon>Labedella</taxon>
    </lineage>
</organism>
<keyword evidence="25" id="KW-1185">Reference proteome</keyword>
<keyword evidence="6" id="KW-0460">Magnesium</keyword>
<dbReference type="InterPro" id="IPR015797">
    <property type="entry name" value="NUDIX_hydrolase-like_dom_sf"/>
</dbReference>
<evidence type="ECO:0000256" key="21">
    <source>
        <dbReference type="ARBA" id="ARBA00053094"/>
    </source>
</evidence>
<evidence type="ECO:0000313" key="24">
    <source>
        <dbReference type="EMBL" id="RUQ86545.1"/>
    </source>
</evidence>
<dbReference type="Pfam" id="PF00293">
    <property type="entry name" value="NUDIX"/>
    <property type="match status" value="1"/>
</dbReference>
<dbReference type="Gene3D" id="3.90.79.10">
    <property type="entry name" value="Nucleoside Triphosphate Pyrophosphohydrolase"/>
    <property type="match status" value="1"/>
</dbReference>
<evidence type="ECO:0000256" key="10">
    <source>
        <dbReference type="ARBA" id="ARBA00024596"/>
    </source>
</evidence>
<feature type="domain" description="Nudix hydrolase" evidence="23">
    <location>
        <begin position="37"/>
        <end position="171"/>
    </location>
</feature>
<evidence type="ECO:0000259" key="23">
    <source>
        <dbReference type="PROSITE" id="PS51462"/>
    </source>
</evidence>
<dbReference type="PROSITE" id="PS51462">
    <property type="entry name" value="NUDIX"/>
    <property type="match status" value="1"/>
</dbReference>
<evidence type="ECO:0000256" key="8">
    <source>
        <dbReference type="ARBA" id="ARBA00024459"/>
    </source>
</evidence>
<comment type="similarity">
    <text evidence="2">Belongs to the Nudix hydrolase family.</text>
</comment>
<comment type="subunit">
    <text evidence="3">Monomer.</text>
</comment>
<comment type="cofactor">
    <cofactor evidence="1">
        <name>Mg(2+)</name>
        <dbReference type="ChEBI" id="CHEBI:18420"/>
    </cofactor>
</comment>
<evidence type="ECO:0000256" key="2">
    <source>
        <dbReference type="ARBA" id="ARBA00005582"/>
    </source>
</evidence>
<evidence type="ECO:0000256" key="12">
    <source>
        <dbReference type="ARBA" id="ARBA00026218"/>
    </source>
</evidence>
<comment type="catalytic activity">
    <reaction evidence="18">
        <text>N(6)-methyl-ATP + H2O = N(6)-methyl-AMP + diphosphate + H(+)</text>
        <dbReference type="Rhea" id="RHEA:67608"/>
        <dbReference type="ChEBI" id="CHEBI:15377"/>
        <dbReference type="ChEBI" id="CHEBI:15378"/>
        <dbReference type="ChEBI" id="CHEBI:33019"/>
        <dbReference type="ChEBI" id="CHEBI:144842"/>
        <dbReference type="ChEBI" id="CHEBI:172873"/>
    </reaction>
    <physiologicalReaction direction="left-to-right" evidence="18">
        <dbReference type="Rhea" id="RHEA:67609"/>
    </physiologicalReaction>
</comment>
<evidence type="ECO:0000256" key="7">
    <source>
        <dbReference type="ARBA" id="ARBA00024448"/>
    </source>
</evidence>
<feature type="region of interest" description="Disordered" evidence="22">
    <location>
        <begin position="1"/>
        <end position="27"/>
    </location>
</feature>
<dbReference type="EMBL" id="RZGY01000001">
    <property type="protein sequence ID" value="RUQ86545.1"/>
    <property type="molecule type" value="Genomic_DNA"/>
</dbReference>
<dbReference type="PANTHER" id="PTHR43758:SF2">
    <property type="entry name" value="OXIDIZED PURINE NUCLEOSIDE TRIPHOSPHATE HYDROLASE"/>
    <property type="match status" value="1"/>
</dbReference>
<evidence type="ECO:0000256" key="19">
    <source>
        <dbReference type="ARBA" id="ARBA00048894"/>
    </source>
</evidence>
<evidence type="ECO:0000256" key="3">
    <source>
        <dbReference type="ARBA" id="ARBA00011245"/>
    </source>
</evidence>
<comment type="function">
    <text evidence="21">Oxidized purine nucleoside triphosphate hydrolase which is a prominent sanitizer of the oxidized nucleotide pool. Catalyzes the hydrolysis of 2-oxo-dATP (2-hydroxy-dATP) into 2-oxo-dAMP. Also has a significant hydrolase activity toward 2-oxo-ATP, 8-oxo-dGTP and 8-oxo-dATP. Through the hydrolysis of oxidized purine nucleoside triphosphates, prevents their incorporation into DNA and the subsequent transversions A:T to C:G and G:C to T:A. Also catalyzes the hydrolysis of methylated purine nucleoside triphosphate preventing their integration into DNA. Through this antimutagenic activity protects cells from oxidative stress.</text>
</comment>
<dbReference type="InterPro" id="IPR020084">
    <property type="entry name" value="NUDIX_hydrolase_CS"/>
</dbReference>
<accession>A0ABY0C9R2</accession>
<dbReference type="InterPro" id="IPR000086">
    <property type="entry name" value="NUDIX_hydrolase_dom"/>
</dbReference>
<dbReference type="SUPFAM" id="SSF55811">
    <property type="entry name" value="Nudix"/>
    <property type="match status" value="1"/>
</dbReference>
<comment type="caution">
    <text evidence="24">The sequence shown here is derived from an EMBL/GenBank/DDBJ whole genome shotgun (WGS) entry which is preliminary data.</text>
</comment>
<evidence type="ECO:0000256" key="17">
    <source>
        <dbReference type="ARBA" id="ARBA00032071"/>
    </source>
</evidence>
<evidence type="ECO:0000256" key="9">
    <source>
        <dbReference type="ARBA" id="ARBA00024486"/>
    </source>
</evidence>
<evidence type="ECO:0000256" key="20">
    <source>
        <dbReference type="ARBA" id="ARBA00049032"/>
    </source>
</evidence>
<evidence type="ECO:0000256" key="13">
    <source>
        <dbReference type="ARBA" id="ARBA00029673"/>
    </source>
</evidence>